<feature type="signal peptide" evidence="1">
    <location>
        <begin position="1"/>
        <end position="19"/>
    </location>
</feature>
<evidence type="ECO:0000313" key="3">
    <source>
        <dbReference type="Proteomes" id="UP000553034"/>
    </source>
</evidence>
<name>A0A840ET39_9FLAO</name>
<proteinExistence type="predicted"/>
<accession>A0A840ET39</accession>
<dbReference type="Proteomes" id="UP000553034">
    <property type="component" value="Unassembled WGS sequence"/>
</dbReference>
<sequence>MKNIYFSLWLSLVSLAVFSQDIELYTQFNGHYDYTAIGNTLNDAENNETQSTSCTILTSASASLSLLPTQNITAAYLYWAGSGTGDFSVKLNNQSITADRTFAYTLNFSGQSFPFFAAFTDVTTQVTTTGNGTYTLSDLDLTNVIPTYCYNATNFAGWSIIIIYEDASLPLNQVSVYDGLQGVHATVNNLQIVLDNLNVVDNIGAKIGFLAWEGDEGLAINETLRINGNILSTPLNPANNAFNGTNSYTGMSNLYNMDLDVYDIENNINIGDTSAIIELTSGDGINGDFIMINNVVTVLNSEVPNPSPIINAVITDCGSRDILIDYTITNNNCTGILPAGTQIDFYANTSWVGQTSTQNDIPIDGSETYTYTLNIPQNIPDSFTLELIVNKDLNGNSIIPETNEDDNIAVKNVALKILKIAKTPVDIIQCDDSSNDGISSYNFTENYHLVLGNQTSLDASFYASLNDAENANNPIPDYTDYLTNNLPQVIYIRIYDEADPSCYRITSFMIDLYYQPTATPIPDQHICLGISETPLAYSLAINEQQIIDNQPDIAVRFFQNQTDAEANLNHIQEVMLDEQSLTIYYRVENNLHPACYAIASFKLSSYRGTLTTLPPLTTCNEGKKIGTYKLTEIENYLPEGNYLYFETKALAVSQFIVNITNPESYTNIKKLDEIYIRSYENDPTNIDYCGEFYKVSLITEKCPPRIPQGFSPNTDGVNDTFFISGLYDIFEDFHLKIFSRYGTLIYEGWNHTQAWDGTSNRGLLNQGEELPTGTYFYVLDTKDAKFGTYKGWVYLNR</sequence>
<dbReference type="EMBL" id="JACIFO010000001">
    <property type="protein sequence ID" value="MBB4118087.1"/>
    <property type="molecule type" value="Genomic_DNA"/>
</dbReference>
<organism evidence="2 3">
    <name type="scientific">Mesonia hippocampi</name>
    <dbReference type="NCBI Taxonomy" id="1628250"/>
    <lineage>
        <taxon>Bacteria</taxon>
        <taxon>Pseudomonadati</taxon>
        <taxon>Bacteroidota</taxon>
        <taxon>Flavobacteriia</taxon>
        <taxon>Flavobacteriales</taxon>
        <taxon>Flavobacteriaceae</taxon>
        <taxon>Mesonia</taxon>
    </lineage>
</organism>
<reference evidence="2 3" key="1">
    <citation type="submission" date="2020-08" db="EMBL/GenBank/DDBJ databases">
        <title>Genomic Encyclopedia of Type Strains, Phase IV (KMG-IV): sequencing the most valuable type-strain genomes for metagenomic binning, comparative biology and taxonomic classification.</title>
        <authorList>
            <person name="Goeker M."/>
        </authorList>
    </citation>
    <scope>NUCLEOTIDE SEQUENCE [LARGE SCALE GENOMIC DNA]</scope>
    <source>
        <strain evidence="2 3">DSM 29568</strain>
    </source>
</reference>
<keyword evidence="1" id="KW-0732">Signal</keyword>
<dbReference type="RefSeq" id="WP_183475725.1">
    <property type="nucleotide sequence ID" value="NZ_JACIFO010000001.1"/>
</dbReference>
<dbReference type="InterPro" id="IPR026341">
    <property type="entry name" value="T9SS_type_B"/>
</dbReference>
<keyword evidence="3" id="KW-1185">Reference proteome</keyword>
<dbReference type="NCBIfam" id="TIGR04131">
    <property type="entry name" value="Bac_Flav_CTERM"/>
    <property type="match status" value="1"/>
</dbReference>
<comment type="caution">
    <text evidence="2">The sequence shown here is derived from an EMBL/GenBank/DDBJ whole genome shotgun (WGS) entry which is preliminary data.</text>
</comment>
<feature type="chain" id="PRO_5032352529" evidence="1">
    <location>
        <begin position="20"/>
        <end position="797"/>
    </location>
</feature>
<gene>
    <name evidence="2" type="ORF">GGR32_000359</name>
</gene>
<evidence type="ECO:0000256" key="1">
    <source>
        <dbReference type="SAM" id="SignalP"/>
    </source>
</evidence>
<dbReference type="AlphaFoldDB" id="A0A840ET39"/>
<evidence type="ECO:0000313" key="2">
    <source>
        <dbReference type="EMBL" id="MBB4118087.1"/>
    </source>
</evidence>
<protein>
    <submittedName>
        <fullName evidence="2">Gliding motility-associated-like protein</fullName>
    </submittedName>
</protein>
<dbReference type="Pfam" id="PF13585">
    <property type="entry name" value="CHU_C"/>
    <property type="match status" value="1"/>
</dbReference>